<evidence type="ECO:0000256" key="4">
    <source>
        <dbReference type="ARBA" id="ARBA00030619"/>
    </source>
</evidence>
<dbReference type="GO" id="GO:0005737">
    <property type="term" value="C:cytoplasm"/>
    <property type="evidence" value="ECO:0007669"/>
    <property type="project" value="InterPro"/>
</dbReference>
<dbReference type="Proteomes" id="UP000198406">
    <property type="component" value="Unassembled WGS sequence"/>
</dbReference>
<keyword evidence="3" id="KW-0547">Nucleotide-binding</keyword>
<dbReference type="Gene3D" id="3.40.50.800">
    <property type="entry name" value="Anticodon-binding domain"/>
    <property type="match status" value="1"/>
</dbReference>
<evidence type="ECO:0000256" key="3">
    <source>
        <dbReference type="ARBA" id="ARBA00022741"/>
    </source>
</evidence>
<dbReference type="NCBIfam" id="TIGR00442">
    <property type="entry name" value="hisS"/>
    <property type="match status" value="1"/>
</dbReference>
<dbReference type="InParanoid" id="A0A1Z5KIW0"/>
<comment type="caution">
    <text evidence="8">The sequence shown here is derived from an EMBL/GenBank/DDBJ whole genome shotgun (WGS) entry which is preliminary data.</text>
</comment>
<dbReference type="Pfam" id="PF03129">
    <property type="entry name" value="HGTP_anticodon"/>
    <property type="match status" value="1"/>
</dbReference>
<dbReference type="HAMAP" id="MF_00127">
    <property type="entry name" value="His_tRNA_synth"/>
    <property type="match status" value="1"/>
</dbReference>
<accession>A0A1Z5KIW0</accession>
<dbReference type="OrthoDB" id="1906957at2759"/>
<protein>
    <recommendedName>
        <fullName evidence="2">histidine--tRNA ligase</fullName>
        <ecNumber evidence="2">6.1.1.21</ecNumber>
    </recommendedName>
    <alternativeName>
        <fullName evidence="4">Histidyl-tRNA synthetase</fullName>
    </alternativeName>
</protein>
<dbReference type="FunCoup" id="A0A1Z5KIW0">
    <property type="interactions" value="60"/>
</dbReference>
<evidence type="ECO:0000313" key="8">
    <source>
        <dbReference type="EMBL" id="GAX26234.1"/>
    </source>
</evidence>
<evidence type="ECO:0000256" key="2">
    <source>
        <dbReference type="ARBA" id="ARBA00012815"/>
    </source>
</evidence>
<dbReference type="GO" id="GO:0004821">
    <property type="term" value="F:histidine-tRNA ligase activity"/>
    <property type="evidence" value="ECO:0007669"/>
    <property type="project" value="UniProtKB-EC"/>
</dbReference>
<keyword evidence="9" id="KW-1185">Reference proteome</keyword>
<dbReference type="CDD" id="cd00773">
    <property type="entry name" value="HisRS-like_core"/>
    <property type="match status" value="1"/>
</dbReference>
<organism evidence="8 9">
    <name type="scientific">Fistulifera solaris</name>
    <name type="common">Oleaginous diatom</name>
    <dbReference type="NCBI Taxonomy" id="1519565"/>
    <lineage>
        <taxon>Eukaryota</taxon>
        <taxon>Sar</taxon>
        <taxon>Stramenopiles</taxon>
        <taxon>Ochrophyta</taxon>
        <taxon>Bacillariophyta</taxon>
        <taxon>Bacillariophyceae</taxon>
        <taxon>Bacillariophycidae</taxon>
        <taxon>Naviculales</taxon>
        <taxon>Naviculaceae</taxon>
        <taxon>Fistulifera</taxon>
    </lineage>
</organism>
<dbReference type="EC" id="6.1.1.21" evidence="2"/>
<dbReference type="InterPro" id="IPR004154">
    <property type="entry name" value="Anticodon-bd"/>
</dbReference>
<evidence type="ECO:0000256" key="5">
    <source>
        <dbReference type="ARBA" id="ARBA00047639"/>
    </source>
</evidence>
<dbReference type="GO" id="GO:0006427">
    <property type="term" value="P:histidyl-tRNA aminoacylation"/>
    <property type="evidence" value="ECO:0007669"/>
    <property type="project" value="InterPro"/>
</dbReference>
<keyword evidence="8" id="KW-0030">Aminoacyl-tRNA synthetase</keyword>
<gene>
    <name evidence="8" type="ORF">FisN_16Lh063</name>
</gene>
<name>A0A1Z5KIW0_FISSO</name>
<keyword evidence="8" id="KW-0436">Ligase</keyword>
<dbReference type="PROSITE" id="PS50862">
    <property type="entry name" value="AA_TRNA_LIGASE_II"/>
    <property type="match status" value="1"/>
</dbReference>
<dbReference type="Pfam" id="PF13393">
    <property type="entry name" value="tRNA-synt_His"/>
    <property type="match status" value="1"/>
</dbReference>
<dbReference type="InterPro" id="IPR045864">
    <property type="entry name" value="aa-tRNA-synth_II/BPL/LPL"/>
</dbReference>
<dbReference type="SUPFAM" id="SSF55681">
    <property type="entry name" value="Class II aaRS and biotin synthetases"/>
    <property type="match status" value="1"/>
</dbReference>
<dbReference type="EMBL" id="BDSP01000240">
    <property type="protein sequence ID" value="GAX26234.1"/>
    <property type="molecule type" value="Genomic_DNA"/>
</dbReference>
<comment type="similarity">
    <text evidence="1">Belongs to the class-II aminoacyl-tRNA synthetase family.</text>
</comment>
<proteinExistence type="inferred from homology"/>
<dbReference type="InterPro" id="IPR004516">
    <property type="entry name" value="HisRS/HisZ"/>
</dbReference>
<sequence length="541" mass="60790">MSPFTPEQVKEWASLGPKLKGKPTTDEELQAAKVRKAKSTALLQEWHAQINDPDVWTMKKIEKELDRLVEEGEPETATASSGIVFEPPSGTRDFYPPEMRLRSWLFQKFRDSAAAFGFVEYDAPVLEQTALYERKAGEEIVSQMYAFQDPEEHRVTLRPEMTPSLARLVLQRTNLSTGECREALPLKWYSIPQCWRFETTQRGRKREHYQWNMDIVGVSHVHAELELLAAACHFFQSVHVGPDLVGIKINSRAVLESILAKHDITKSEDSSKEDLFAVTCVIIDKLDKIGDDAVTALLVEKGIPEASCREILQALQMESLVALAEYVGADTPGLQDIQRLFLLAKDYGIADYLVFDASVVRGLAYYTGIVWEAFDRRGELRAIMGGGRYDRLLELYGGPACSQLSCVGFGFGDCVIMELLQECQLVPSFLQENQVDYVVCAWDNEWYGAAAKIAAQLRTQLGAKVDLMPTPKKKVANSFKYADQKGAQRMVFVAPSEMEQNKVRIKDLRVKDAKTGEGVQIDCPLDQFDRIDAMIAEVARA</sequence>
<dbReference type="SUPFAM" id="SSF52954">
    <property type="entry name" value="Class II aaRS ABD-related"/>
    <property type="match status" value="1"/>
</dbReference>
<dbReference type="InterPro" id="IPR041715">
    <property type="entry name" value="HisRS-like_core"/>
</dbReference>
<evidence type="ECO:0000256" key="6">
    <source>
        <dbReference type="SAM" id="MobiDB-lite"/>
    </source>
</evidence>
<reference evidence="8 9" key="1">
    <citation type="journal article" date="2015" name="Plant Cell">
        <title>Oil accumulation by the oleaginous diatom Fistulifera solaris as revealed by the genome and transcriptome.</title>
        <authorList>
            <person name="Tanaka T."/>
            <person name="Maeda Y."/>
            <person name="Veluchamy A."/>
            <person name="Tanaka M."/>
            <person name="Abida H."/>
            <person name="Marechal E."/>
            <person name="Bowler C."/>
            <person name="Muto M."/>
            <person name="Sunaga Y."/>
            <person name="Tanaka M."/>
            <person name="Yoshino T."/>
            <person name="Taniguchi T."/>
            <person name="Fukuda Y."/>
            <person name="Nemoto M."/>
            <person name="Matsumoto M."/>
            <person name="Wong P.S."/>
            <person name="Aburatani S."/>
            <person name="Fujibuchi W."/>
        </authorList>
    </citation>
    <scope>NUCLEOTIDE SEQUENCE [LARGE SCALE GENOMIC DNA]</scope>
    <source>
        <strain evidence="8 9">JPCC DA0580</strain>
    </source>
</reference>
<evidence type="ECO:0000259" key="7">
    <source>
        <dbReference type="PROSITE" id="PS50862"/>
    </source>
</evidence>
<comment type="catalytic activity">
    <reaction evidence="5">
        <text>tRNA(His) + L-histidine + ATP = L-histidyl-tRNA(His) + AMP + diphosphate + H(+)</text>
        <dbReference type="Rhea" id="RHEA:17313"/>
        <dbReference type="Rhea" id="RHEA-COMP:9665"/>
        <dbReference type="Rhea" id="RHEA-COMP:9689"/>
        <dbReference type="ChEBI" id="CHEBI:15378"/>
        <dbReference type="ChEBI" id="CHEBI:30616"/>
        <dbReference type="ChEBI" id="CHEBI:33019"/>
        <dbReference type="ChEBI" id="CHEBI:57595"/>
        <dbReference type="ChEBI" id="CHEBI:78442"/>
        <dbReference type="ChEBI" id="CHEBI:78527"/>
        <dbReference type="ChEBI" id="CHEBI:456215"/>
        <dbReference type="EC" id="6.1.1.21"/>
    </reaction>
</comment>
<dbReference type="InterPro" id="IPR036621">
    <property type="entry name" value="Anticodon-bd_dom_sf"/>
</dbReference>
<feature type="region of interest" description="Disordered" evidence="6">
    <location>
        <begin position="1"/>
        <end position="30"/>
    </location>
</feature>
<dbReference type="PANTHER" id="PTHR43707:SF1">
    <property type="entry name" value="HISTIDINE--TRNA LIGASE, MITOCHONDRIAL-RELATED"/>
    <property type="match status" value="1"/>
</dbReference>
<evidence type="ECO:0000313" key="9">
    <source>
        <dbReference type="Proteomes" id="UP000198406"/>
    </source>
</evidence>
<dbReference type="Gene3D" id="3.30.930.10">
    <property type="entry name" value="Bira Bifunctional Protein, Domain 2"/>
    <property type="match status" value="1"/>
</dbReference>
<evidence type="ECO:0000256" key="1">
    <source>
        <dbReference type="ARBA" id="ARBA00008226"/>
    </source>
</evidence>
<dbReference type="InterPro" id="IPR015807">
    <property type="entry name" value="His-tRNA-ligase"/>
</dbReference>
<dbReference type="GO" id="GO:0005524">
    <property type="term" value="F:ATP binding"/>
    <property type="evidence" value="ECO:0007669"/>
    <property type="project" value="InterPro"/>
</dbReference>
<dbReference type="PANTHER" id="PTHR43707">
    <property type="entry name" value="HISTIDYL-TRNA SYNTHETASE"/>
    <property type="match status" value="1"/>
</dbReference>
<dbReference type="AlphaFoldDB" id="A0A1Z5KIW0"/>
<feature type="domain" description="Aminoacyl-transfer RNA synthetases class-II family profile" evidence="7">
    <location>
        <begin position="90"/>
        <end position="427"/>
    </location>
</feature>
<dbReference type="InterPro" id="IPR006195">
    <property type="entry name" value="aa-tRNA-synth_II"/>
</dbReference>